<reference evidence="3 4" key="1">
    <citation type="submission" date="2019-11" db="EMBL/GenBank/DDBJ databases">
        <authorList>
            <person name="Jiao W.-B."/>
            <person name="Schneeberger K."/>
        </authorList>
    </citation>
    <scope>NUCLEOTIDE SEQUENCE [LARGE SCALE GENOMIC DNA]</scope>
    <source>
        <strain evidence="4">cv. An-1</strain>
        <strain evidence="5">cv. C24</strain>
    </source>
</reference>
<dbReference type="AlphaFoldDB" id="A0A654FWW4"/>
<organism evidence="3 4">
    <name type="scientific">Arabidopsis thaliana</name>
    <name type="common">Mouse-ear cress</name>
    <dbReference type="NCBI Taxonomy" id="3702"/>
    <lineage>
        <taxon>Eukaryota</taxon>
        <taxon>Viridiplantae</taxon>
        <taxon>Streptophyta</taxon>
        <taxon>Embryophyta</taxon>
        <taxon>Tracheophyta</taxon>
        <taxon>Spermatophyta</taxon>
        <taxon>Magnoliopsida</taxon>
        <taxon>eudicotyledons</taxon>
        <taxon>Gunneridae</taxon>
        <taxon>Pentapetalae</taxon>
        <taxon>rosids</taxon>
        <taxon>malvids</taxon>
        <taxon>Brassicales</taxon>
        <taxon>Brassicaceae</taxon>
        <taxon>Camelineae</taxon>
        <taxon>Arabidopsis</taxon>
    </lineage>
</organism>
<evidence type="ECO:0000313" key="3">
    <source>
        <dbReference type="EMBL" id="VYS65337.1"/>
    </source>
</evidence>
<evidence type="ECO:0000313" key="5">
    <source>
        <dbReference type="Proteomes" id="UP000434276"/>
    </source>
</evidence>
<dbReference type="GeneID" id="830037"/>
<evidence type="ECO:0000313" key="2">
    <source>
        <dbReference type="EMBL" id="CAA0397945.1"/>
    </source>
</evidence>
<name>A0A654FWW4_ARATH</name>
<dbReference type="ExpressionAtlas" id="A0A654FWW4">
    <property type="expression patterns" value="differential"/>
</dbReference>
<dbReference type="Proteomes" id="UP000426265">
    <property type="component" value="Unassembled WGS sequence"/>
</dbReference>
<dbReference type="Araport" id="AT4G38820"/>
<sequence length="73" mass="8304">MYLQGKGWSSRPLDDQTQTLVQIYSTKLEMKAGSNMRLALCIFSSGFLQRTLQETLLVSKLPLIDLERSSLRP</sequence>
<proteinExistence type="predicted"/>
<evidence type="ECO:0000313" key="4">
    <source>
        <dbReference type="Proteomes" id="UP000426265"/>
    </source>
</evidence>
<dbReference type="EMBL" id="CACSHJ010000095">
    <property type="protein sequence ID" value="CAA0397945.1"/>
    <property type="molecule type" value="Genomic_DNA"/>
</dbReference>
<dbReference type="KEGG" id="ath:AT4G38820"/>
<dbReference type="EMBL" id="CACRSJ010000109">
    <property type="protein sequence ID" value="VYS65337.1"/>
    <property type="molecule type" value="Genomic_DNA"/>
</dbReference>
<accession>A0A654FWW4</accession>
<evidence type="ECO:0000313" key="1">
    <source>
        <dbReference type="Araport" id="AT4G38820"/>
    </source>
</evidence>
<gene>
    <name evidence="1" type="ordered locus">At4g38820</name>
    <name evidence="3" type="ORF">AN1_LOCUS20744</name>
    <name evidence="2" type="ORF">C24_LOCUS20641</name>
</gene>
<dbReference type="Proteomes" id="UP000434276">
    <property type="component" value="Unassembled WGS sequence"/>
</dbReference>
<protein>
    <submittedName>
        <fullName evidence="3">Uncharacterized protein</fullName>
    </submittedName>
</protein>